<evidence type="ECO:0000313" key="1">
    <source>
        <dbReference type="EMBL" id="KAG9248208.1"/>
    </source>
</evidence>
<organism evidence="1 2">
    <name type="scientific">Calycina marina</name>
    <dbReference type="NCBI Taxonomy" id="1763456"/>
    <lineage>
        <taxon>Eukaryota</taxon>
        <taxon>Fungi</taxon>
        <taxon>Dikarya</taxon>
        <taxon>Ascomycota</taxon>
        <taxon>Pezizomycotina</taxon>
        <taxon>Leotiomycetes</taxon>
        <taxon>Helotiales</taxon>
        <taxon>Pezizellaceae</taxon>
        <taxon>Calycina</taxon>
    </lineage>
</organism>
<protein>
    <submittedName>
        <fullName evidence="1">Methyltransferase-domain-containing protein</fullName>
    </submittedName>
</protein>
<dbReference type="EMBL" id="MU253754">
    <property type="protein sequence ID" value="KAG9248208.1"/>
    <property type="molecule type" value="Genomic_DNA"/>
</dbReference>
<dbReference type="Proteomes" id="UP000887226">
    <property type="component" value="Unassembled WGS sequence"/>
</dbReference>
<sequence>MEDHLTETAKEQLRRFCRQYLQLHHHTDIEFPSPEHLRTSSFQDCIYAKLYQEGAVKYSPPQRYQLRALKELTRRIEASITDWEEDGISDDLMNSLSSLLSSPIQPEATGSQVKSYVTYTVSALDTPTEREHATITLLESRNILSAGGVTGFRTWEAAMHLGNYLCANQSLVQGKHILELGTGTGYLSILCAKYLQAAHVIATDGSDDVVSSLSTNFHLNDLEDRNMEGKELKWGHALIGSEHPQWNSGRPIDLVVASDVTYDGIHVALVATFVELFDLYPNLKILIGSTVRNEATYELFLTRCQNNKLSIEHVKYDMVELKDQDGPFFPVLAPVKLCFITRTKP</sequence>
<dbReference type="InterPro" id="IPR029063">
    <property type="entry name" value="SAM-dependent_MTases_sf"/>
</dbReference>
<dbReference type="InterPro" id="IPR019410">
    <property type="entry name" value="Methyltransf_16"/>
</dbReference>
<dbReference type="SUPFAM" id="SSF53335">
    <property type="entry name" value="S-adenosyl-L-methionine-dependent methyltransferases"/>
    <property type="match status" value="1"/>
</dbReference>
<dbReference type="AlphaFoldDB" id="A0A9P7ZB55"/>
<evidence type="ECO:0000313" key="2">
    <source>
        <dbReference type="Proteomes" id="UP000887226"/>
    </source>
</evidence>
<keyword evidence="2" id="KW-1185">Reference proteome</keyword>
<proteinExistence type="predicted"/>
<accession>A0A9P7ZB55</accession>
<dbReference type="GO" id="GO:0032259">
    <property type="term" value="P:methylation"/>
    <property type="evidence" value="ECO:0007669"/>
    <property type="project" value="UniProtKB-KW"/>
</dbReference>
<dbReference type="OrthoDB" id="194386at2759"/>
<dbReference type="GO" id="GO:0005737">
    <property type="term" value="C:cytoplasm"/>
    <property type="evidence" value="ECO:0007669"/>
    <property type="project" value="TreeGrafter"/>
</dbReference>
<gene>
    <name evidence="1" type="ORF">BJ878DRAFT_413350</name>
</gene>
<dbReference type="Gene3D" id="3.40.50.150">
    <property type="entry name" value="Vaccinia Virus protein VP39"/>
    <property type="match status" value="1"/>
</dbReference>
<keyword evidence="1" id="KW-0808">Transferase</keyword>
<dbReference type="GO" id="GO:0008757">
    <property type="term" value="F:S-adenosylmethionine-dependent methyltransferase activity"/>
    <property type="evidence" value="ECO:0007669"/>
    <property type="project" value="UniProtKB-ARBA"/>
</dbReference>
<keyword evidence="1" id="KW-0489">Methyltransferase</keyword>
<dbReference type="CDD" id="cd02440">
    <property type="entry name" value="AdoMet_MTases"/>
    <property type="match status" value="1"/>
</dbReference>
<dbReference type="Pfam" id="PF10294">
    <property type="entry name" value="Methyltransf_16"/>
    <property type="match status" value="1"/>
</dbReference>
<name>A0A9P7ZB55_9HELO</name>
<dbReference type="PANTHER" id="PTHR14614:SF130">
    <property type="entry name" value="PROTEIN-LYSINE N-METHYLTRANSFERASE EEF2KMT"/>
    <property type="match status" value="1"/>
</dbReference>
<dbReference type="PANTHER" id="PTHR14614">
    <property type="entry name" value="HEPATOCELLULAR CARCINOMA-ASSOCIATED ANTIGEN"/>
    <property type="match status" value="1"/>
</dbReference>
<comment type="caution">
    <text evidence="1">The sequence shown here is derived from an EMBL/GenBank/DDBJ whole genome shotgun (WGS) entry which is preliminary data.</text>
</comment>
<reference evidence="1" key="1">
    <citation type="journal article" date="2021" name="IMA Fungus">
        <title>Genomic characterization of three marine fungi, including Emericellopsis atlantica sp. nov. with signatures of a generalist lifestyle and marine biomass degradation.</title>
        <authorList>
            <person name="Hagestad O.C."/>
            <person name="Hou L."/>
            <person name="Andersen J.H."/>
            <person name="Hansen E.H."/>
            <person name="Altermark B."/>
            <person name="Li C."/>
            <person name="Kuhnert E."/>
            <person name="Cox R.J."/>
            <person name="Crous P.W."/>
            <person name="Spatafora J.W."/>
            <person name="Lail K."/>
            <person name="Amirebrahimi M."/>
            <person name="Lipzen A."/>
            <person name="Pangilinan J."/>
            <person name="Andreopoulos W."/>
            <person name="Hayes R.D."/>
            <person name="Ng V."/>
            <person name="Grigoriev I.V."/>
            <person name="Jackson S.A."/>
            <person name="Sutton T.D.S."/>
            <person name="Dobson A.D.W."/>
            <person name="Rama T."/>
        </authorList>
    </citation>
    <scope>NUCLEOTIDE SEQUENCE</scope>
    <source>
        <strain evidence="1">TRa3180A</strain>
    </source>
</reference>